<feature type="domain" description="TauD/TfdA-like" evidence="4">
    <location>
        <begin position="77"/>
        <end position="328"/>
    </location>
</feature>
<sequence length="333" mass="37597">MNLKNYLGFKEQAMHYLDRPHQEVANQAVDSPAAWRSSELPPLEQVAYILSSAEVSEIKQAVAHAESLNKPTLELTRDDFPLPSLDEKFPLWRDTIHRGLGFQVIRGVPVDDWNKAQAELFFWCFGLHLGTPGLQNPEGHLLGHVNDLGVQGEDPTARLYKTASHINFHCDAADVVGLLCLKKAKAGGHSRIASSVTVFNDLVSSHPHLAKKLFDKRFVDNRDKEVNSPDGAIEVQPCCYADGTLRTFYHLDYFKSVPRHDAVEALTDEDHALFEMYEKIANDPKNCFDMSLEPGDIQLISNHTTLHARTEFEDDIDPDKRRHLLRLWLSIGL</sequence>
<dbReference type="GO" id="GO:0017000">
    <property type="term" value="P:antibiotic biosynthetic process"/>
    <property type="evidence" value="ECO:0007669"/>
    <property type="project" value="UniProtKB-KW"/>
</dbReference>
<dbReference type="Proteomes" id="UP001139333">
    <property type="component" value="Unassembled WGS sequence"/>
</dbReference>
<dbReference type="Pfam" id="PF02668">
    <property type="entry name" value="TauD"/>
    <property type="match status" value="1"/>
</dbReference>
<name>A0A9X2CLB4_9GAMM</name>
<dbReference type="PANTHER" id="PTHR10696:SF56">
    <property type="entry name" value="TAUD_TFDA-LIKE DOMAIN-CONTAINING PROTEIN"/>
    <property type="match status" value="1"/>
</dbReference>
<evidence type="ECO:0000256" key="1">
    <source>
        <dbReference type="ARBA" id="ARBA00001954"/>
    </source>
</evidence>
<comment type="caution">
    <text evidence="5">The sequence shown here is derived from an EMBL/GenBank/DDBJ whole genome shotgun (WGS) entry which is preliminary data.</text>
</comment>
<keyword evidence="2" id="KW-0560">Oxidoreductase</keyword>
<reference evidence="5" key="1">
    <citation type="submission" date="2022-01" db="EMBL/GenBank/DDBJ databases">
        <title>Whole genome-based taxonomy of the Shewanellaceae.</title>
        <authorList>
            <person name="Martin-Rodriguez A.J."/>
        </authorList>
    </citation>
    <scope>NUCLEOTIDE SEQUENCE</scope>
    <source>
        <strain evidence="5">DSM 16422</strain>
    </source>
</reference>
<dbReference type="InterPro" id="IPR042098">
    <property type="entry name" value="TauD-like_sf"/>
</dbReference>
<evidence type="ECO:0000256" key="2">
    <source>
        <dbReference type="ARBA" id="ARBA00023002"/>
    </source>
</evidence>
<dbReference type="Gene3D" id="3.60.130.10">
    <property type="entry name" value="Clavaminate synthase-like"/>
    <property type="match status" value="1"/>
</dbReference>
<comment type="cofactor">
    <cofactor evidence="1">
        <name>Fe(2+)</name>
        <dbReference type="ChEBI" id="CHEBI:29033"/>
    </cofactor>
</comment>
<organism evidence="5 6">
    <name type="scientific">Shewanella gaetbuli</name>
    <dbReference type="NCBI Taxonomy" id="220752"/>
    <lineage>
        <taxon>Bacteria</taxon>
        <taxon>Pseudomonadati</taxon>
        <taxon>Pseudomonadota</taxon>
        <taxon>Gammaproteobacteria</taxon>
        <taxon>Alteromonadales</taxon>
        <taxon>Shewanellaceae</taxon>
        <taxon>Shewanella</taxon>
    </lineage>
</organism>
<protein>
    <submittedName>
        <fullName evidence="5">TauD/TfdA family dioxygenase</fullName>
    </submittedName>
</protein>
<dbReference type="InterPro" id="IPR050411">
    <property type="entry name" value="AlphaKG_dependent_hydroxylases"/>
</dbReference>
<dbReference type="GO" id="GO:0016706">
    <property type="term" value="F:2-oxoglutarate-dependent dioxygenase activity"/>
    <property type="evidence" value="ECO:0007669"/>
    <property type="project" value="UniProtKB-ARBA"/>
</dbReference>
<dbReference type="InterPro" id="IPR003819">
    <property type="entry name" value="TauD/TfdA-like"/>
</dbReference>
<keyword evidence="3" id="KW-0045">Antibiotic biosynthesis</keyword>
<dbReference type="EMBL" id="JAKIKP010000003">
    <property type="protein sequence ID" value="MCL1142400.1"/>
    <property type="molecule type" value="Genomic_DNA"/>
</dbReference>
<dbReference type="SUPFAM" id="SSF51197">
    <property type="entry name" value="Clavaminate synthase-like"/>
    <property type="match status" value="1"/>
</dbReference>
<dbReference type="AlphaFoldDB" id="A0A9X2CLB4"/>
<evidence type="ECO:0000256" key="3">
    <source>
        <dbReference type="ARBA" id="ARBA00023194"/>
    </source>
</evidence>
<keyword evidence="6" id="KW-1185">Reference proteome</keyword>
<accession>A0A9X2CLB4</accession>
<dbReference type="PANTHER" id="PTHR10696">
    <property type="entry name" value="GAMMA-BUTYROBETAINE HYDROXYLASE-RELATED"/>
    <property type="match status" value="1"/>
</dbReference>
<gene>
    <name evidence="5" type="ORF">L2672_06790</name>
</gene>
<keyword evidence="5" id="KW-0223">Dioxygenase</keyword>
<evidence type="ECO:0000259" key="4">
    <source>
        <dbReference type="Pfam" id="PF02668"/>
    </source>
</evidence>
<evidence type="ECO:0000313" key="6">
    <source>
        <dbReference type="Proteomes" id="UP001139333"/>
    </source>
</evidence>
<evidence type="ECO:0000313" key="5">
    <source>
        <dbReference type="EMBL" id="MCL1142400.1"/>
    </source>
</evidence>
<proteinExistence type="predicted"/>
<dbReference type="RefSeq" id="WP_248995073.1">
    <property type="nucleotide sequence ID" value="NZ_JAKIKP010000003.1"/>
</dbReference>